<proteinExistence type="predicted"/>
<accession>A0A521E465</accession>
<dbReference type="AlphaFoldDB" id="A0A521E465"/>
<dbReference type="RefSeq" id="WP_142663561.1">
    <property type="nucleotide sequence ID" value="NZ_FXTK01000011.1"/>
</dbReference>
<sequence>MRTRYDFTAQDGTHFGVILPIEEIVAEIANPVDTWTSDPTTLTLVDGKVSAWNGRLGRQFAQASAAVRPVYTGNGLRFMDPATFAPNAYLALAGTQLGVQNAMTVASRQRLTPESLTTDQHFMWGWHQPFNRLQYRYISGNNILRLQVGAVNVDVDLPANHGGDIGAVAVYNYNPATTSGTVTLHVAGVGSATGNITAAPEFQGFTIGGAGGGVVQDMPGWQTKHGIWTGAASGADLAALLAWVA</sequence>
<evidence type="ECO:0000313" key="1">
    <source>
        <dbReference type="EMBL" id="SMO78642.1"/>
    </source>
</evidence>
<reference evidence="1 2" key="1">
    <citation type="submission" date="2017-05" db="EMBL/GenBank/DDBJ databases">
        <authorList>
            <person name="Varghese N."/>
            <person name="Submissions S."/>
        </authorList>
    </citation>
    <scope>NUCLEOTIDE SEQUENCE [LARGE SCALE GENOMIC DNA]</scope>
    <source>
        <strain evidence="1 2">DSM 100094</strain>
    </source>
</reference>
<keyword evidence="2" id="KW-1185">Reference proteome</keyword>
<gene>
    <name evidence="1" type="ORF">SAMN06265221_11141</name>
</gene>
<name>A0A521E465_9RHOB</name>
<evidence type="ECO:0000313" key="2">
    <source>
        <dbReference type="Proteomes" id="UP000319014"/>
    </source>
</evidence>
<organism evidence="1 2">
    <name type="scientific">Paracoccus laeviglucosivorans</name>
    <dbReference type="NCBI Taxonomy" id="1197861"/>
    <lineage>
        <taxon>Bacteria</taxon>
        <taxon>Pseudomonadati</taxon>
        <taxon>Pseudomonadota</taxon>
        <taxon>Alphaproteobacteria</taxon>
        <taxon>Rhodobacterales</taxon>
        <taxon>Paracoccaceae</taxon>
        <taxon>Paracoccus</taxon>
    </lineage>
</organism>
<dbReference type="EMBL" id="FXTK01000011">
    <property type="protein sequence ID" value="SMO78642.1"/>
    <property type="molecule type" value="Genomic_DNA"/>
</dbReference>
<protein>
    <submittedName>
        <fullName evidence="1">Uncharacterized protein</fullName>
    </submittedName>
</protein>
<dbReference type="Proteomes" id="UP000319014">
    <property type="component" value="Unassembled WGS sequence"/>
</dbReference>
<dbReference type="OrthoDB" id="7781577at2"/>